<dbReference type="KEGG" id="kol:Kole_1328"/>
<proteinExistence type="predicted"/>
<organism evidence="1 2">
    <name type="scientific">Kosmotoga olearia (strain ATCC BAA-1733 / DSM 21960 / TBF 19.5.1)</name>
    <dbReference type="NCBI Taxonomy" id="521045"/>
    <lineage>
        <taxon>Bacteria</taxon>
        <taxon>Thermotogati</taxon>
        <taxon>Thermotogota</taxon>
        <taxon>Thermotogae</taxon>
        <taxon>Kosmotogales</taxon>
        <taxon>Kosmotogaceae</taxon>
        <taxon>Kosmotoga</taxon>
    </lineage>
</organism>
<reference evidence="1 2" key="2">
    <citation type="journal article" date="2011" name="J. Bacteriol.">
        <title>Genome Sequence of Kosmotoga olearia Strain TBF 19.5.1, a Thermophilic Bacterium with a Wide Growth Temperature Range, Isolated from the Troll B Oil Platform in the North Sea.</title>
        <authorList>
            <person name="Swithers K.S."/>
            <person name="Dipippo J.L."/>
            <person name="Bruce D.C."/>
            <person name="Detter C."/>
            <person name="Tapia R."/>
            <person name="Han S."/>
            <person name="Goodwin L.A."/>
            <person name="Han J."/>
            <person name="Woyke T."/>
            <person name="Pitluck S."/>
            <person name="Pennacchio L."/>
            <person name="Nolan M."/>
            <person name="Mikhailova N."/>
            <person name="Land M.L."/>
            <person name="Nesbo C.L."/>
            <person name="Gogarten J.P."/>
            <person name="Noll K.M."/>
        </authorList>
    </citation>
    <scope>NUCLEOTIDE SEQUENCE [LARGE SCALE GENOMIC DNA]</scope>
    <source>
        <strain evidence="2">ATCC BAA-1733 / DSM 21960 / TBF 19.5.1</strain>
    </source>
</reference>
<keyword evidence="2" id="KW-1185">Reference proteome</keyword>
<protein>
    <submittedName>
        <fullName evidence="1">Uncharacterized protein</fullName>
    </submittedName>
</protein>
<dbReference type="STRING" id="521045.Kole_1328"/>
<evidence type="ECO:0000313" key="2">
    <source>
        <dbReference type="Proteomes" id="UP000002382"/>
    </source>
</evidence>
<dbReference type="AlphaFoldDB" id="C5CDL0"/>
<gene>
    <name evidence="1" type="ordered locus">Kole_1328</name>
</gene>
<sequence length="75" mass="8441">MALNHRRRIRYSIHEPCTLARTHGSVRGRGDSPLLLDNSFGVDPNCCAVGATGYVGDMRLRREEQKSGSGWRRLE</sequence>
<evidence type="ECO:0000313" key="1">
    <source>
        <dbReference type="EMBL" id="ACR80022.1"/>
    </source>
</evidence>
<dbReference type="Proteomes" id="UP000002382">
    <property type="component" value="Chromosome"/>
</dbReference>
<name>C5CDL0_KOSOT</name>
<dbReference type="EMBL" id="CP001634">
    <property type="protein sequence ID" value="ACR80022.1"/>
    <property type="molecule type" value="Genomic_DNA"/>
</dbReference>
<dbReference type="HOGENOM" id="CLU_199696_0_0_0"/>
<reference evidence="1 2" key="1">
    <citation type="submission" date="2009-06" db="EMBL/GenBank/DDBJ databases">
        <title>Complete sequence of Thermotogales bacterium TBF 19.5.1.</title>
        <authorList>
            <consortium name="US DOE Joint Genome Institute"/>
            <person name="Lucas S."/>
            <person name="Copeland A."/>
            <person name="Lapidus A."/>
            <person name="Glavina del Rio T."/>
            <person name="Tice H."/>
            <person name="Bruce D."/>
            <person name="Goodwin L."/>
            <person name="Pitluck S."/>
            <person name="Chertkov O."/>
            <person name="Brettin T."/>
            <person name="Detter J.C."/>
            <person name="Han C."/>
            <person name="Schmutz J."/>
            <person name="Larimer F."/>
            <person name="Land M."/>
            <person name="Hauser L."/>
            <person name="Kyrpides N."/>
            <person name="Ovchinnikova G."/>
            <person name="Noll K."/>
        </authorList>
    </citation>
    <scope>NUCLEOTIDE SEQUENCE [LARGE SCALE GENOMIC DNA]</scope>
    <source>
        <strain evidence="2">ATCC BAA-1733 / DSM 21960 / TBF 19.5.1</strain>
    </source>
</reference>
<accession>C5CDL0</accession>